<dbReference type="AlphaFoldDB" id="A0A4C1V0F1"/>
<dbReference type="Proteomes" id="UP000299102">
    <property type="component" value="Unassembled WGS sequence"/>
</dbReference>
<feature type="compositionally biased region" description="Basic and acidic residues" evidence="1">
    <location>
        <begin position="177"/>
        <end position="190"/>
    </location>
</feature>
<dbReference type="OrthoDB" id="7489730at2759"/>
<evidence type="ECO:0000313" key="3">
    <source>
        <dbReference type="Proteomes" id="UP000299102"/>
    </source>
</evidence>
<protein>
    <submittedName>
        <fullName evidence="2">Uncharacterized protein</fullName>
    </submittedName>
</protein>
<feature type="region of interest" description="Disordered" evidence="1">
    <location>
        <begin position="250"/>
        <end position="344"/>
    </location>
</feature>
<feature type="compositionally biased region" description="Polar residues" evidence="1">
    <location>
        <begin position="316"/>
        <end position="334"/>
    </location>
</feature>
<organism evidence="2 3">
    <name type="scientific">Eumeta variegata</name>
    <name type="common">Bagworm moth</name>
    <name type="synonym">Eumeta japonica</name>
    <dbReference type="NCBI Taxonomy" id="151549"/>
    <lineage>
        <taxon>Eukaryota</taxon>
        <taxon>Metazoa</taxon>
        <taxon>Ecdysozoa</taxon>
        <taxon>Arthropoda</taxon>
        <taxon>Hexapoda</taxon>
        <taxon>Insecta</taxon>
        <taxon>Pterygota</taxon>
        <taxon>Neoptera</taxon>
        <taxon>Endopterygota</taxon>
        <taxon>Lepidoptera</taxon>
        <taxon>Glossata</taxon>
        <taxon>Ditrysia</taxon>
        <taxon>Tineoidea</taxon>
        <taxon>Psychidae</taxon>
        <taxon>Oiketicinae</taxon>
        <taxon>Eumeta</taxon>
    </lineage>
</organism>
<reference evidence="2 3" key="1">
    <citation type="journal article" date="2019" name="Commun. Biol.">
        <title>The bagworm genome reveals a unique fibroin gene that provides high tensile strength.</title>
        <authorList>
            <person name="Kono N."/>
            <person name="Nakamura H."/>
            <person name="Ohtoshi R."/>
            <person name="Tomita M."/>
            <person name="Numata K."/>
            <person name="Arakawa K."/>
        </authorList>
    </citation>
    <scope>NUCLEOTIDE SEQUENCE [LARGE SCALE GENOMIC DNA]</scope>
</reference>
<name>A0A4C1V0F1_EUMVA</name>
<evidence type="ECO:0000256" key="1">
    <source>
        <dbReference type="SAM" id="MobiDB-lite"/>
    </source>
</evidence>
<keyword evidence="3" id="KW-1185">Reference proteome</keyword>
<feature type="compositionally biased region" description="Basic and acidic residues" evidence="1">
    <location>
        <begin position="273"/>
        <end position="283"/>
    </location>
</feature>
<evidence type="ECO:0000313" key="2">
    <source>
        <dbReference type="EMBL" id="GBP31514.1"/>
    </source>
</evidence>
<dbReference type="EMBL" id="BGZK01000247">
    <property type="protein sequence ID" value="GBP31514.1"/>
    <property type="molecule type" value="Genomic_DNA"/>
</dbReference>
<comment type="caution">
    <text evidence="2">The sequence shown here is derived from an EMBL/GenBank/DDBJ whole genome shotgun (WGS) entry which is preliminary data.</text>
</comment>
<proteinExistence type="predicted"/>
<feature type="region of interest" description="Disordered" evidence="1">
    <location>
        <begin position="163"/>
        <end position="210"/>
    </location>
</feature>
<sequence>MAASTGATAQKTRGYPPIVVENLPNRVVHFEELRRLIGHAPKARLFGKGIQFLPKSDMEFRTRTKMPPGGSAARPPGAPLPGGVRKTHTFPERQTRLPVLCHVTDVKHSDIHRSIANALRDAYAAVRVTLRWTAPDLLTRDQPAPTVKAHIWPVTGSAQFFGGWHANEGTENGLPQRRPDDRPDHHRSTIDIDIDGTKPINGDDRTPPPSYGCYRTSDKTAQLIQAVGRGRAHCGGKTKKRRRIKVQFPLLPPSPRGICRPSEGSVLPSSPRTSDRDSSDARPRRVPIQGSRPATAPPLQMVLLMAEPQREMPPTILTSKRSPALTSMNQSSQPPERVDPNAWL</sequence>
<gene>
    <name evidence="2" type="ORF">EVAR_84626_1</name>
</gene>
<accession>A0A4C1V0F1</accession>